<dbReference type="Proteomes" id="UP000249590">
    <property type="component" value="Unassembled WGS sequence"/>
</dbReference>
<sequence>MKLYGMLDSPYVRRVAVSLKLLDLPFEHVPLSVFRDYERFAAINPTVKAPTLTTDDGITLIDSTLILQHIEDVAGPGRSLRPTDPIARQKGLRLTGLALAACEKTVQIVYEHQLRPDDRRHQPWVERVDGQLRAAYALLEAEVDPDGWMGGERMLDPDIAVAITWRFTQFMMPERIVAADYPRLAALSARAEALPAFASTPLD</sequence>
<dbReference type="OrthoDB" id="9795329at2"/>
<comment type="caution">
    <text evidence="2">The sequence shown here is derived from an EMBL/GenBank/DDBJ whole genome shotgun (WGS) entry which is preliminary data.</text>
</comment>
<dbReference type="InterPro" id="IPR040079">
    <property type="entry name" value="Glutathione_S-Trfase"/>
</dbReference>
<dbReference type="CDD" id="cd00570">
    <property type="entry name" value="GST_N_family"/>
    <property type="match status" value="1"/>
</dbReference>
<proteinExistence type="predicted"/>
<gene>
    <name evidence="2" type="ORF">DLJ53_19690</name>
</gene>
<dbReference type="SUPFAM" id="SSF47616">
    <property type="entry name" value="GST C-terminal domain-like"/>
    <property type="match status" value="1"/>
</dbReference>
<evidence type="ECO:0000259" key="1">
    <source>
        <dbReference type="PROSITE" id="PS50404"/>
    </source>
</evidence>
<dbReference type="Gene3D" id="3.40.30.10">
    <property type="entry name" value="Glutaredoxin"/>
    <property type="match status" value="1"/>
</dbReference>
<dbReference type="PROSITE" id="PS50404">
    <property type="entry name" value="GST_NTER"/>
    <property type="match status" value="1"/>
</dbReference>
<dbReference type="SUPFAM" id="SSF52833">
    <property type="entry name" value="Thioredoxin-like"/>
    <property type="match status" value="1"/>
</dbReference>
<dbReference type="SFLD" id="SFLDS00019">
    <property type="entry name" value="Glutathione_Transferase_(cytos"/>
    <property type="match status" value="1"/>
</dbReference>
<keyword evidence="2" id="KW-0808">Transferase</keyword>
<dbReference type="InterPro" id="IPR004045">
    <property type="entry name" value="Glutathione_S-Trfase_N"/>
</dbReference>
<dbReference type="Pfam" id="PF13417">
    <property type="entry name" value="GST_N_3"/>
    <property type="match status" value="1"/>
</dbReference>
<dbReference type="InterPro" id="IPR036282">
    <property type="entry name" value="Glutathione-S-Trfase_C_sf"/>
</dbReference>
<dbReference type="PANTHER" id="PTHR44051:SF8">
    <property type="entry name" value="GLUTATHIONE S-TRANSFERASE GSTA"/>
    <property type="match status" value="1"/>
</dbReference>
<accession>A0A8B2NPX4</accession>
<dbReference type="InterPro" id="IPR036249">
    <property type="entry name" value="Thioredoxin-like_sf"/>
</dbReference>
<dbReference type="GO" id="GO:0016740">
    <property type="term" value="F:transferase activity"/>
    <property type="evidence" value="ECO:0007669"/>
    <property type="project" value="UniProtKB-KW"/>
</dbReference>
<feature type="domain" description="GST N-terminal" evidence="1">
    <location>
        <begin position="1"/>
        <end position="78"/>
    </location>
</feature>
<dbReference type="EMBL" id="QHHQ01000004">
    <property type="protein sequence ID" value="RAI00309.1"/>
    <property type="molecule type" value="Genomic_DNA"/>
</dbReference>
<reference evidence="2 3" key="1">
    <citation type="submission" date="2018-05" db="EMBL/GenBank/DDBJ databases">
        <title>Acuticoccus sediminis sp. nov., isolated from deep-sea sediment of Indian Ocean.</title>
        <authorList>
            <person name="Liu X."/>
            <person name="Lai Q."/>
            <person name="Du Y."/>
            <person name="Sun F."/>
            <person name="Zhang X."/>
            <person name="Wang S."/>
            <person name="Shao Z."/>
        </authorList>
    </citation>
    <scope>NUCLEOTIDE SEQUENCE [LARGE SCALE GENOMIC DNA]</scope>
    <source>
        <strain evidence="2 3">PTG4-2</strain>
    </source>
</reference>
<dbReference type="Pfam" id="PF13410">
    <property type="entry name" value="GST_C_2"/>
    <property type="match status" value="1"/>
</dbReference>
<dbReference type="PANTHER" id="PTHR44051">
    <property type="entry name" value="GLUTATHIONE S-TRANSFERASE-RELATED"/>
    <property type="match status" value="1"/>
</dbReference>
<evidence type="ECO:0000313" key="2">
    <source>
        <dbReference type="EMBL" id="RAI00309.1"/>
    </source>
</evidence>
<dbReference type="RefSeq" id="WP_111349086.1">
    <property type="nucleotide sequence ID" value="NZ_JAIWKD010000007.1"/>
</dbReference>
<organism evidence="2 3">
    <name type="scientific">Acuticoccus sediminis</name>
    <dbReference type="NCBI Taxonomy" id="2184697"/>
    <lineage>
        <taxon>Bacteria</taxon>
        <taxon>Pseudomonadati</taxon>
        <taxon>Pseudomonadota</taxon>
        <taxon>Alphaproteobacteria</taxon>
        <taxon>Hyphomicrobiales</taxon>
        <taxon>Amorphaceae</taxon>
        <taxon>Acuticoccus</taxon>
    </lineage>
</organism>
<keyword evidence="3" id="KW-1185">Reference proteome</keyword>
<dbReference type="Gene3D" id="1.20.1050.10">
    <property type="match status" value="1"/>
</dbReference>
<dbReference type="CDD" id="cd03205">
    <property type="entry name" value="GST_C_6"/>
    <property type="match status" value="1"/>
</dbReference>
<dbReference type="AlphaFoldDB" id="A0A8B2NPX4"/>
<name>A0A8B2NPX4_9HYPH</name>
<protein>
    <submittedName>
        <fullName evidence="2">Glutathione S-transferase</fullName>
    </submittedName>
</protein>
<evidence type="ECO:0000313" key="3">
    <source>
        <dbReference type="Proteomes" id="UP000249590"/>
    </source>
</evidence>